<dbReference type="SUPFAM" id="SSF141868">
    <property type="entry name" value="EAL domain-like"/>
    <property type="match status" value="1"/>
</dbReference>
<organism evidence="6 7">
    <name type="scientific">Sphaerotilus uruguayifluvii</name>
    <dbReference type="NCBI Taxonomy" id="2735897"/>
    <lineage>
        <taxon>Bacteria</taxon>
        <taxon>Pseudomonadati</taxon>
        <taxon>Pseudomonadota</taxon>
        <taxon>Betaproteobacteria</taxon>
        <taxon>Burkholderiales</taxon>
        <taxon>Sphaerotilaceae</taxon>
        <taxon>Sphaerotilus</taxon>
    </lineage>
</organism>
<sequence length="1059" mass="117636">MTRPASLPSRMVPAIALFGILCLLLLGWTTRLWHETLGDALVPMRTVDQMRLHLTRAQLQAERLRQAADPTDFTRIDAELENARQDSLSLVEQIERIVDDEHAQRMRHIARQFADTIDSARAAMRARLEHGDEAPVLELRRLQAGIDASVMEMEEIIEMRRHDRMRHQARLGMLTAALIGVGVFSLLLLQHHQGLQRQRLIDELSLRERHMRAFADAVPDVSFVLAADGTYIEAFGREDRLVAPARELVGQRFQDHLPPAAAARIEAILRRALSTGEISQTEYMLTIADQPAWFEARAHALPGEQDRVVLISWEISERKRSEERVATLGRLYSFLGQINQAIVWTGTPADLYQRICDVALSHGSFQLAWVAEAEAGSTQALVPVASSRTSSPVPTGHLPERIALDTLHHHVVAQAWRSAELRWDTPGSAALSHAVAIPVTCQGRMHAVLVLVRERLMPDDAEERMLFHEIGSDLSYALTQFRRQQDWQRAQERVRLHAAALESTQDGVIVSDLHGHIVSVNRAFTAITGHDGQAWTGRTLTGLGAQAGTLEHILEQVLQDGSWAGEIRSRHRDGHGQVLWTSVATVRDDTGLPTHLVTVFTDISAQKAAEEQLHRLAHVDALTQLPNRRMVLSRLEHALAAARRQKHRVGVLFIDLDNFKTVNDSLGHNVGDALLREVAARLAQRTRRQDTLGRLGGDEFILVLETLRDQEDAAAVARELLQLLTRPFEIEGSEVWVQASIGISLYPEDGGEVEELLRDADAAMYQAKRAGRGTFRYYTEALTQAAQQRLQLDGRLRRALERGEFALFYQPLYRLADRQLLGLEVLVRLDQPGLPPVGPAEFIPLLEDNGLICELGAWVMRQACLQARAWLDEGLDCGRIAVNVSSVELLRDPSIERIRHALDEAGLPASRLEIEITESGLMQAGSPAEEVLHRLRAMGVRLAIDDFGTGYSSLAYLKRLPVGKLKIDRSFVADLGDEACHGSALVGTMVAMGRGLDLAVLAEGIETEEQLRRLVALGCEAGQGYLFGRPAPAPLARQWLPPLQHAPAQGALASVWPDI</sequence>
<dbReference type="PROSITE" id="PS50112">
    <property type="entry name" value="PAS"/>
    <property type="match status" value="1"/>
</dbReference>
<dbReference type="NCBIfam" id="TIGR00229">
    <property type="entry name" value="sensory_box"/>
    <property type="match status" value="1"/>
</dbReference>
<dbReference type="NCBIfam" id="TIGR00254">
    <property type="entry name" value="GGDEF"/>
    <property type="match status" value="1"/>
</dbReference>
<evidence type="ECO:0000259" key="2">
    <source>
        <dbReference type="PROSITE" id="PS50112"/>
    </source>
</evidence>
<dbReference type="PANTHER" id="PTHR44757">
    <property type="entry name" value="DIGUANYLATE CYCLASE DGCP"/>
    <property type="match status" value="1"/>
</dbReference>
<protein>
    <submittedName>
        <fullName evidence="6">Diguanylate cyclase (GGDEF)-like protein/PAS domain S-box-containing protein</fullName>
    </submittedName>
</protein>
<dbReference type="SMART" id="SM00052">
    <property type="entry name" value="EAL"/>
    <property type="match status" value="1"/>
</dbReference>
<dbReference type="InterPro" id="IPR052155">
    <property type="entry name" value="Biofilm_reg_signaling"/>
</dbReference>
<keyword evidence="1" id="KW-0812">Transmembrane</keyword>
<dbReference type="Pfam" id="PF08448">
    <property type="entry name" value="PAS_4"/>
    <property type="match status" value="2"/>
</dbReference>
<keyword evidence="1" id="KW-0472">Membrane</keyword>
<accession>A0ABX2G6C4</accession>
<dbReference type="Gene3D" id="3.20.20.450">
    <property type="entry name" value="EAL domain"/>
    <property type="match status" value="1"/>
</dbReference>
<dbReference type="Pfam" id="PF00563">
    <property type="entry name" value="EAL"/>
    <property type="match status" value="1"/>
</dbReference>
<keyword evidence="7" id="KW-1185">Reference proteome</keyword>
<evidence type="ECO:0000259" key="4">
    <source>
        <dbReference type="PROSITE" id="PS50883"/>
    </source>
</evidence>
<evidence type="ECO:0000259" key="3">
    <source>
        <dbReference type="PROSITE" id="PS50113"/>
    </source>
</evidence>
<dbReference type="Pfam" id="PF00990">
    <property type="entry name" value="GGDEF"/>
    <property type="match status" value="1"/>
</dbReference>
<dbReference type="Proteomes" id="UP001516061">
    <property type="component" value="Unassembled WGS sequence"/>
</dbReference>
<dbReference type="PROSITE" id="PS50883">
    <property type="entry name" value="EAL"/>
    <property type="match status" value="1"/>
</dbReference>
<dbReference type="PROSITE" id="PS50113">
    <property type="entry name" value="PAC"/>
    <property type="match status" value="1"/>
</dbReference>
<name>A0ABX2G6C4_9BURK</name>
<feature type="transmembrane region" description="Helical" evidence="1">
    <location>
        <begin position="169"/>
        <end position="189"/>
    </location>
</feature>
<dbReference type="SMART" id="SM00267">
    <property type="entry name" value="GGDEF"/>
    <property type="match status" value="1"/>
</dbReference>
<dbReference type="PROSITE" id="PS50887">
    <property type="entry name" value="GGDEF"/>
    <property type="match status" value="1"/>
</dbReference>
<evidence type="ECO:0000259" key="5">
    <source>
        <dbReference type="PROSITE" id="PS50887"/>
    </source>
</evidence>
<dbReference type="InterPro" id="IPR035919">
    <property type="entry name" value="EAL_sf"/>
</dbReference>
<dbReference type="SUPFAM" id="SSF55073">
    <property type="entry name" value="Nucleotide cyclase"/>
    <property type="match status" value="1"/>
</dbReference>
<dbReference type="InterPro" id="IPR013656">
    <property type="entry name" value="PAS_4"/>
</dbReference>
<reference evidence="6 7" key="1">
    <citation type="submission" date="2020-05" db="EMBL/GenBank/DDBJ databases">
        <title>Genomic Encyclopedia of Type Strains, Phase IV (KMG-V): Genome sequencing to study the core and pangenomes of soil and plant-associated prokaryotes.</title>
        <authorList>
            <person name="Whitman W."/>
        </authorList>
    </citation>
    <scope>NUCLEOTIDE SEQUENCE [LARGE SCALE GENOMIC DNA]</scope>
    <source>
        <strain evidence="6 7">C29</strain>
    </source>
</reference>
<dbReference type="InterPro" id="IPR001610">
    <property type="entry name" value="PAC"/>
</dbReference>
<dbReference type="CDD" id="cd01948">
    <property type="entry name" value="EAL"/>
    <property type="match status" value="1"/>
</dbReference>
<dbReference type="SUPFAM" id="SSF55781">
    <property type="entry name" value="GAF domain-like"/>
    <property type="match status" value="1"/>
</dbReference>
<dbReference type="CDD" id="cd01949">
    <property type="entry name" value="GGDEF"/>
    <property type="match status" value="1"/>
</dbReference>
<dbReference type="EMBL" id="JABSNM010000020">
    <property type="protein sequence ID" value="NRT57881.1"/>
    <property type="molecule type" value="Genomic_DNA"/>
</dbReference>
<dbReference type="Gene3D" id="3.30.70.270">
    <property type="match status" value="1"/>
</dbReference>
<comment type="caution">
    <text evidence="6">The sequence shown here is derived from an EMBL/GenBank/DDBJ whole genome shotgun (WGS) entry which is preliminary data.</text>
</comment>
<proteinExistence type="predicted"/>
<dbReference type="SMART" id="SM00091">
    <property type="entry name" value="PAS"/>
    <property type="match status" value="2"/>
</dbReference>
<keyword evidence="1" id="KW-1133">Transmembrane helix</keyword>
<gene>
    <name evidence="6" type="ORF">HNQ01_003642</name>
</gene>
<feature type="domain" description="PAS" evidence="2">
    <location>
        <begin position="493"/>
        <end position="540"/>
    </location>
</feature>
<dbReference type="InterPro" id="IPR043128">
    <property type="entry name" value="Rev_trsase/Diguanyl_cyclase"/>
</dbReference>
<dbReference type="InterPro" id="IPR035965">
    <property type="entry name" value="PAS-like_dom_sf"/>
</dbReference>
<dbReference type="SMART" id="SM00086">
    <property type="entry name" value="PAC"/>
    <property type="match status" value="2"/>
</dbReference>
<dbReference type="InterPro" id="IPR000014">
    <property type="entry name" value="PAS"/>
</dbReference>
<dbReference type="CDD" id="cd00130">
    <property type="entry name" value="PAS"/>
    <property type="match status" value="1"/>
</dbReference>
<dbReference type="PANTHER" id="PTHR44757:SF2">
    <property type="entry name" value="BIOFILM ARCHITECTURE MAINTENANCE PROTEIN MBAA"/>
    <property type="match status" value="1"/>
</dbReference>
<dbReference type="Gene3D" id="3.30.450.20">
    <property type="entry name" value="PAS domain"/>
    <property type="match status" value="2"/>
</dbReference>
<dbReference type="InterPro" id="IPR000700">
    <property type="entry name" value="PAS-assoc_C"/>
</dbReference>
<dbReference type="RefSeq" id="WP_173806916.1">
    <property type="nucleotide sequence ID" value="NZ_JABSNM010000020.1"/>
</dbReference>
<feature type="domain" description="PAC" evidence="3">
    <location>
        <begin position="563"/>
        <end position="615"/>
    </location>
</feature>
<feature type="domain" description="EAL" evidence="4">
    <location>
        <begin position="789"/>
        <end position="1044"/>
    </location>
</feature>
<feature type="domain" description="GGDEF" evidence="5">
    <location>
        <begin position="647"/>
        <end position="780"/>
    </location>
</feature>
<dbReference type="InterPro" id="IPR001633">
    <property type="entry name" value="EAL_dom"/>
</dbReference>
<dbReference type="SUPFAM" id="SSF55785">
    <property type="entry name" value="PYP-like sensor domain (PAS domain)"/>
    <property type="match status" value="2"/>
</dbReference>
<dbReference type="InterPro" id="IPR000160">
    <property type="entry name" value="GGDEF_dom"/>
</dbReference>
<feature type="transmembrane region" description="Helical" evidence="1">
    <location>
        <begin position="12"/>
        <end position="29"/>
    </location>
</feature>
<evidence type="ECO:0000256" key="1">
    <source>
        <dbReference type="SAM" id="Phobius"/>
    </source>
</evidence>
<dbReference type="InterPro" id="IPR029016">
    <property type="entry name" value="GAF-like_dom_sf"/>
</dbReference>
<dbReference type="Gene3D" id="3.30.450.40">
    <property type="match status" value="1"/>
</dbReference>
<evidence type="ECO:0000313" key="7">
    <source>
        <dbReference type="Proteomes" id="UP001516061"/>
    </source>
</evidence>
<evidence type="ECO:0000313" key="6">
    <source>
        <dbReference type="EMBL" id="NRT57881.1"/>
    </source>
</evidence>
<dbReference type="InterPro" id="IPR029787">
    <property type="entry name" value="Nucleotide_cyclase"/>
</dbReference>